<organism evidence="1 2">
    <name type="scientific">Labeo rohita</name>
    <name type="common">Indian major carp</name>
    <name type="synonym">Cyprinus rohita</name>
    <dbReference type="NCBI Taxonomy" id="84645"/>
    <lineage>
        <taxon>Eukaryota</taxon>
        <taxon>Metazoa</taxon>
        <taxon>Chordata</taxon>
        <taxon>Craniata</taxon>
        <taxon>Vertebrata</taxon>
        <taxon>Euteleostomi</taxon>
        <taxon>Actinopterygii</taxon>
        <taxon>Neopterygii</taxon>
        <taxon>Teleostei</taxon>
        <taxon>Ostariophysi</taxon>
        <taxon>Cypriniformes</taxon>
        <taxon>Cyprinidae</taxon>
        <taxon>Labeoninae</taxon>
        <taxon>Labeonini</taxon>
        <taxon>Labeo</taxon>
    </lineage>
</organism>
<dbReference type="Proteomes" id="UP000290572">
    <property type="component" value="Unassembled WGS sequence"/>
</dbReference>
<name>A0A498LIP4_LABRO</name>
<evidence type="ECO:0000313" key="2">
    <source>
        <dbReference type="Proteomes" id="UP000290572"/>
    </source>
</evidence>
<evidence type="ECO:0000313" key="1">
    <source>
        <dbReference type="EMBL" id="RXN08209.1"/>
    </source>
</evidence>
<reference evidence="1 2" key="1">
    <citation type="submission" date="2018-03" db="EMBL/GenBank/DDBJ databases">
        <title>Draft genome sequence of Rohu Carp (Labeo rohita).</title>
        <authorList>
            <person name="Das P."/>
            <person name="Kushwaha B."/>
            <person name="Joshi C.G."/>
            <person name="Kumar D."/>
            <person name="Nagpure N.S."/>
            <person name="Sahoo L."/>
            <person name="Das S.P."/>
            <person name="Bit A."/>
            <person name="Patnaik S."/>
            <person name="Meher P.K."/>
            <person name="Jayasankar P."/>
            <person name="Koringa P.G."/>
            <person name="Patel N.V."/>
            <person name="Hinsu A.T."/>
            <person name="Kumar R."/>
            <person name="Pandey M."/>
            <person name="Agarwal S."/>
            <person name="Srivastava S."/>
            <person name="Singh M."/>
            <person name="Iquebal M.A."/>
            <person name="Jaiswal S."/>
            <person name="Angadi U.B."/>
            <person name="Kumar N."/>
            <person name="Raza M."/>
            <person name="Shah T.M."/>
            <person name="Rai A."/>
            <person name="Jena J.K."/>
        </authorList>
    </citation>
    <scope>NUCLEOTIDE SEQUENCE [LARGE SCALE GENOMIC DNA]</scope>
    <source>
        <strain evidence="1">DASCIFA01</strain>
        <tissue evidence="1">Testis</tissue>
    </source>
</reference>
<sequence>MNGNGNKTGLKLWPESLHAALLLPSETWWALPLVVEAWEAPTGAPVPILGFCQVIPEEKRLEVLLKEKTLEASAAATPASAAHGFCIFATLESFELGCSLNRRDSK</sequence>
<proteinExistence type="predicted"/>
<protein>
    <submittedName>
        <fullName evidence="1">Uncharacterized protein</fullName>
    </submittedName>
</protein>
<accession>A0A498LIP4</accession>
<gene>
    <name evidence="1" type="ORF">ROHU_011649</name>
</gene>
<dbReference type="EMBL" id="QBIY01013327">
    <property type="protein sequence ID" value="RXN08209.1"/>
    <property type="molecule type" value="Genomic_DNA"/>
</dbReference>
<dbReference type="AlphaFoldDB" id="A0A498LIP4"/>
<keyword evidence="2" id="KW-1185">Reference proteome</keyword>
<comment type="caution">
    <text evidence="1">The sequence shown here is derived from an EMBL/GenBank/DDBJ whole genome shotgun (WGS) entry which is preliminary data.</text>
</comment>